<dbReference type="InterPro" id="IPR013762">
    <property type="entry name" value="Integrase-like_cat_sf"/>
</dbReference>
<dbReference type="InterPro" id="IPR057084">
    <property type="entry name" value="Int_N"/>
</dbReference>
<dbReference type="PANTHER" id="PTHR30349:SF93">
    <property type="entry name" value="FELS-2 PROPHAGE PROTEIN"/>
    <property type="match status" value="1"/>
</dbReference>
<dbReference type="Pfam" id="PF00589">
    <property type="entry name" value="Phage_integrase"/>
    <property type="match status" value="1"/>
</dbReference>
<keyword evidence="1" id="KW-0229">DNA integration</keyword>
<organism evidence="4">
    <name type="scientific">Shewanella algae</name>
    <dbReference type="NCBI Taxonomy" id="38313"/>
    <lineage>
        <taxon>Bacteria</taxon>
        <taxon>Pseudomonadati</taxon>
        <taxon>Pseudomonadota</taxon>
        <taxon>Gammaproteobacteria</taxon>
        <taxon>Alteromonadales</taxon>
        <taxon>Shewanellaceae</taxon>
        <taxon>Shewanella</taxon>
    </lineage>
</organism>
<feature type="domain" description="Tyr recombinase" evidence="3">
    <location>
        <begin position="170"/>
        <end position="329"/>
    </location>
</feature>
<dbReference type="InterPro" id="IPR002104">
    <property type="entry name" value="Integrase_catalytic"/>
</dbReference>
<keyword evidence="2" id="KW-0233">DNA recombination</keyword>
<proteinExistence type="predicted"/>
<dbReference type="EMBL" id="CP032664">
    <property type="protein sequence ID" value="QQO83104.1"/>
    <property type="molecule type" value="Genomic_DNA"/>
</dbReference>
<dbReference type="GO" id="GO:0015074">
    <property type="term" value="P:DNA integration"/>
    <property type="evidence" value="ECO:0007669"/>
    <property type="project" value="UniProtKB-KW"/>
</dbReference>
<name>A0A7T8INZ0_9GAMM</name>
<evidence type="ECO:0000313" key="4">
    <source>
        <dbReference type="EMBL" id="QQO83104.1"/>
    </source>
</evidence>
<dbReference type="Pfam" id="PF24624">
    <property type="entry name" value="Int_N"/>
    <property type="match status" value="1"/>
</dbReference>
<reference evidence="4" key="1">
    <citation type="submission" date="2018-09" db="EMBL/GenBank/DDBJ databases">
        <title>Genome sequencing and analysis.</title>
        <authorList>
            <person name="Huang Y.-T."/>
        </authorList>
    </citation>
    <scope>NUCLEOTIDE SEQUENCE</scope>
    <source>
        <strain evidence="4">HIDE</strain>
    </source>
</reference>
<dbReference type="PANTHER" id="PTHR30349">
    <property type="entry name" value="PHAGE INTEGRASE-RELATED"/>
    <property type="match status" value="1"/>
</dbReference>
<evidence type="ECO:0000256" key="2">
    <source>
        <dbReference type="ARBA" id="ARBA00023172"/>
    </source>
</evidence>
<sequence>MNITKQDDGRWKLDFRVGGRDSKRIRKYFTTKGEANAYLQWFKNQSADKPWLGEADDNRRLSELCQRWHDLHGQQLNDPGGRMRKLQLICAGLGDPIARKLTVNDFANYRQLRLDGEIPDLQGVKRKVKPKTVNIEHAFLASVFSELKRMGEWKYPNPLDGFAMFKIPESEMGFLYAEEIPIVLQECAASQNPDVLLVAKICLATGCRWSEAETLTGSQVVNNRITFIKTKGKKNRTVPITQELAEQLPRKRGRLFSDCRKAFERAINRTKLELPEGQCSHVLRHTFASHFMMNGGNILVLQRILGHADIKETMKYAHFAPEHLDDALTKNPLRGLERR</sequence>
<dbReference type="GO" id="GO:0006310">
    <property type="term" value="P:DNA recombination"/>
    <property type="evidence" value="ECO:0007669"/>
    <property type="project" value="UniProtKB-KW"/>
</dbReference>
<gene>
    <name evidence="4" type="ORF">D7032_07445</name>
</gene>
<accession>A0A7T8INZ0</accession>
<dbReference type="CDD" id="cd00796">
    <property type="entry name" value="INT_Rci_Hp1_C"/>
    <property type="match status" value="1"/>
</dbReference>
<protein>
    <submittedName>
        <fullName evidence="4">Site-specific integrase</fullName>
    </submittedName>
</protein>
<dbReference type="SUPFAM" id="SSF56349">
    <property type="entry name" value="DNA breaking-rejoining enzymes"/>
    <property type="match status" value="1"/>
</dbReference>
<evidence type="ECO:0000259" key="3">
    <source>
        <dbReference type="PROSITE" id="PS51898"/>
    </source>
</evidence>
<dbReference type="InterPro" id="IPR050090">
    <property type="entry name" value="Tyrosine_recombinase_XerCD"/>
</dbReference>
<dbReference type="RefSeq" id="WP_397609074.1">
    <property type="nucleotide sequence ID" value="NZ_CP032664.1"/>
</dbReference>
<dbReference type="AlphaFoldDB" id="A0A7T8INZ0"/>
<evidence type="ECO:0000256" key="1">
    <source>
        <dbReference type="ARBA" id="ARBA00022908"/>
    </source>
</evidence>
<dbReference type="PROSITE" id="PS51898">
    <property type="entry name" value="TYR_RECOMBINASE"/>
    <property type="match status" value="1"/>
</dbReference>
<dbReference type="GO" id="GO:0003677">
    <property type="term" value="F:DNA binding"/>
    <property type="evidence" value="ECO:0007669"/>
    <property type="project" value="InterPro"/>
</dbReference>
<dbReference type="Gene3D" id="1.10.443.10">
    <property type="entry name" value="Intergrase catalytic core"/>
    <property type="match status" value="1"/>
</dbReference>
<dbReference type="InterPro" id="IPR011010">
    <property type="entry name" value="DNA_brk_join_enz"/>
</dbReference>